<dbReference type="FunCoup" id="A0A140LC49">
    <property type="interactions" value="442"/>
</dbReference>
<organism evidence="7 8">
    <name type="scientific">Fervidicola ferrireducens</name>
    <dbReference type="NCBI Taxonomy" id="520764"/>
    <lineage>
        <taxon>Bacteria</taxon>
        <taxon>Bacillati</taxon>
        <taxon>Bacillota</taxon>
        <taxon>Clostridia</taxon>
        <taxon>Thermosediminibacterales</taxon>
        <taxon>Thermosediminibacteraceae</taxon>
        <taxon>Fervidicola</taxon>
    </lineage>
</organism>
<evidence type="ECO:0000256" key="3">
    <source>
        <dbReference type="ARBA" id="ARBA00022490"/>
    </source>
</evidence>
<dbReference type="NCBIfam" id="TIGR00496">
    <property type="entry name" value="frr"/>
    <property type="match status" value="1"/>
</dbReference>
<dbReference type="Gene3D" id="1.10.132.20">
    <property type="entry name" value="Ribosome-recycling factor"/>
    <property type="match status" value="1"/>
</dbReference>
<dbReference type="InterPro" id="IPR002661">
    <property type="entry name" value="Ribosome_recyc_fac"/>
</dbReference>
<dbReference type="AlphaFoldDB" id="A0A140LC49"/>
<dbReference type="PATRIC" id="fig|520764.3.peg.545"/>
<dbReference type="STRING" id="520764.AN618_05160"/>
<dbReference type="GO" id="GO:0005737">
    <property type="term" value="C:cytoplasm"/>
    <property type="evidence" value="ECO:0007669"/>
    <property type="project" value="UniProtKB-SubCell"/>
</dbReference>
<evidence type="ECO:0000256" key="4">
    <source>
        <dbReference type="ARBA" id="ARBA00022917"/>
    </source>
</evidence>
<name>A0A140LC49_9FIRM</name>
<feature type="domain" description="Ribosome recycling factor" evidence="6">
    <location>
        <begin position="21"/>
        <end position="184"/>
    </location>
</feature>
<dbReference type="FunFam" id="3.30.1360.40:FF:000001">
    <property type="entry name" value="Ribosome-recycling factor"/>
    <property type="match status" value="1"/>
</dbReference>
<accession>A0A140LC49</accession>
<dbReference type="HAMAP" id="MF_00040">
    <property type="entry name" value="RRF"/>
    <property type="match status" value="1"/>
</dbReference>
<dbReference type="PANTHER" id="PTHR20982">
    <property type="entry name" value="RIBOSOME RECYCLING FACTOR"/>
    <property type="match status" value="1"/>
</dbReference>
<keyword evidence="8" id="KW-1185">Reference proteome</keyword>
<comment type="similarity">
    <text evidence="2 5">Belongs to the RRF family.</text>
</comment>
<dbReference type="InterPro" id="IPR036191">
    <property type="entry name" value="RRF_sf"/>
</dbReference>
<proteinExistence type="inferred from homology"/>
<dbReference type="Gene3D" id="3.30.1360.40">
    <property type="match status" value="1"/>
</dbReference>
<dbReference type="Proteomes" id="UP000070427">
    <property type="component" value="Unassembled WGS sequence"/>
</dbReference>
<sequence>MVDKKIYKETEDKMKKVLDNLKSDLAAIRAGRASTALLDKISVDYYGVPTPVNQLATISVPEPRMILIQPWDVKTITSIEKAILKSDLGLTPTSDGKVIRLVLPELTMERRKELVKMAKKKAEDAKVVVRNIRRDTNELIKKMEKNGEISQDDSKRWQEEIQKLTDNYIEQIDKALTNKEKEIMEV</sequence>
<dbReference type="FunFam" id="1.10.132.20:FF:000001">
    <property type="entry name" value="Ribosome-recycling factor"/>
    <property type="match status" value="1"/>
</dbReference>
<dbReference type="Pfam" id="PF01765">
    <property type="entry name" value="RRF"/>
    <property type="match status" value="1"/>
</dbReference>
<reference evidence="7 8" key="1">
    <citation type="submission" date="2015-12" db="EMBL/GenBank/DDBJ databases">
        <title>Draft genome sequnece of Fervidicola ferrireducens strain Y170.</title>
        <authorList>
            <person name="Patel B.K."/>
        </authorList>
    </citation>
    <scope>NUCLEOTIDE SEQUENCE [LARGE SCALE GENOMIC DNA]</scope>
    <source>
        <strain evidence="7 8">Y170</strain>
    </source>
</reference>
<evidence type="ECO:0000313" key="8">
    <source>
        <dbReference type="Proteomes" id="UP000070427"/>
    </source>
</evidence>
<comment type="caution">
    <text evidence="7">The sequence shown here is derived from an EMBL/GenBank/DDBJ whole genome shotgun (WGS) entry which is preliminary data.</text>
</comment>
<evidence type="ECO:0000259" key="6">
    <source>
        <dbReference type="Pfam" id="PF01765"/>
    </source>
</evidence>
<gene>
    <name evidence="5 7" type="primary">frr</name>
    <name evidence="7" type="ORF">AN618_05160</name>
</gene>
<evidence type="ECO:0000256" key="2">
    <source>
        <dbReference type="ARBA" id="ARBA00005912"/>
    </source>
</evidence>
<evidence type="ECO:0000256" key="1">
    <source>
        <dbReference type="ARBA" id="ARBA00004496"/>
    </source>
</evidence>
<dbReference type="GO" id="GO:0043023">
    <property type="term" value="F:ribosomal large subunit binding"/>
    <property type="evidence" value="ECO:0007669"/>
    <property type="project" value="TreeGrafter"/>
</dbReference>
<comment type="function">
    <text evidence="5">Responsible for the release of ribosomes from messenger RNA at the termination of protein biosynthesis. May increase the efficiency of translation by recycling ribosomes from one round of translation to another.</text>
</comment>
<evidence type="ECO:0000313" key="7">
    <source>
        <dbReference type="EMBL" id="KXG78124.1"/>
    </source>
</evidence>
<dbReference type="InterPro" id="IPR023584">
    <property type="entry name" value="Ribosome_recyc_fac_dom"/>
</dbReference>
<comment type="subcellular location">
    <subcellularLocation>
        <location evidence="1 5">Cytoplasm</location>
    </subcellularLocation>
</comment>
<dbReference type="InParanoid" id="A0A140LC49"/>
<dbReference type="GO" id="GO:0006415">
    <property type="term" value="P:translational termination"/>
    <property type="evidence" value="ECO:0007669"/>
    <property type="project" value="UniProtKB-UniRule"/>
</dbReference>
<keyword evidence="3 5" id="KW-0963">Cytoplasm</keyword>
<protein>
    <recommendedName>
        <fullName evidence="5">Ribosome-recycling factor</fullName>
        <shortName evidence="5">RRF</shortName>
    </recommendedName>
    <alternativeName>
        <fullName evidence="5">Ribosome-releasing factor</fullName>
    </alternativeName>
</protein>
<dbReference type="SUPFAM" id="SSF55194">
    <property type="entry name" value="Ribosome recycling factor, RRF"/>
    <property type="match status" value="1"/>
</dbReference>
<keyword evidence="4 5" id="KW-0648">Protein biosynthesis</keyword>
<evidence type="ECO:0000256" key="5">
    <source>
        <dbReference type="HAMAP-Rule" id="MF_00040"/>
    </source>
</evidence>
<dbReference type="EMBL" id="LOED01000004">
    <property type="protein sequence ID" value="KXG78124.1"/>
    <property type="molecule type" value="Genomic_DNA"/>
</dbReference>
<dbReference type="CDD" id="cd00520">
    <property type="entry name" value="RRF"/>
    <property type="match status" value="1"/>
</dbReference>
<dbReference type="PANTHER" id="PTHR20982:SF3">
    <property type="entry name" value="MITOCHONDRIAL RIBOSOME RECYCLING FACTOR PSEUDO 1"/>
    <property type="match status" value="1"/>
</dbReference>